<dbReference type="SUPFAM" id="SSF52172">
    <property type="entry name" value="CheY-like"/>
    <property type="match status" value="1"/>
</dbReference>
<keyword evidence="4 7" id="KW-0238">DNA-binding</keyword>
<dbReference type="InterPro" id="IPR016032">
    <property type="entry name" value="Sig_transdc_resp-reg_C-effctor"/>
</dbReference>
<dbReference type="CDD" id="cd00383">
    <property type="entry name" value="trans_reg_C"/>
    <property type="match status" value="1"/>
</dbReference>
<dbReference type="Gene3D" id="1.10.10.10">
    <property type="entry name" value="Winged helix-like DNA-binding domain superfamily/Winged helix DNA-binding domain"/>
    <property type="match status" value="1"/>
</dbReference>
<evidence type="ECO:0000313" key="11">
    <source>
        <dbReference type="Proteomes" id="UP001365846"/>
    </source>
</evidence>
<evidence type="ECO:0000256" key="3">
    <source>
        <dbReference type="ARBA" id="ARBA00023015"/>
    </source>
</evidence>
<dbReference type="Pfam" id="PF00486">
    <property type="entry name" value="Trans_reg_C"/>
    <property type="match status" value="1"/>
</dbReference>
<dbReference type="SMART" id="SM00862">
    <property type="entry name" value="Trans_reg_C"/>
    <property type="match status" value="1"/>
</dbReference>
<proteinExistence type="predicted"/>
<accession>A0ABU8VIC1</accession>
<dbReference type="InterPro" id="IPR001867">
    <property type="entry name" value="OmpR/PhoB-type_DNA-bd"/>
</dbReference>
<dbReference type="InterPro" id="IPR001789">
    <property type="entry name" value="Sig_transdc_resp-reg_receiver"/>
</dbReference>
<evidence type="ECO:0000256" key="6">
    <source>
        <dbReference type="PROSITE-ProRule" id="PRU00169"/>
    </source>
</evidence>
<dbReference type="SUPFAM" id="SSF46894">
    <property type="entry name" value="C-terminal effector domain of the bipartite response regulators"/>
    <property type="match status" value="1"/>
</dbReference>
<evidence type="ECO:0000259" key="8">
    <source>
        <dbReference type="PROSITE" id="PS50110"/>
    </source>
</evidence>
<evidence type="ECO:0000256" key="5">
    <source>
        <dbReference type="ARBA" id="ARBA00023163"/>
    </source>
</evidence>
<reference evidence="10 11" key="1">
    <citation type="submission" date="2024-03" db="EMBL/GenBank/DDBJ databases">
        <title>Novel species of the genus Variovorax.</title>
        <authorList>
            <person name="Liu Q."/>
            <person name="Xin Y.-H."/>
        </authorList>
    </citation>
    <scope>NUCLEOTIDE SEQUENCE [LARGE SCALE GENOMIC DNA]</scope>
    <source>
        <strain evidence="10 11">KACC 18899</strain>
    </source>
</reference>
<dbReference type="RefSeq" id="WP_340358464.1">
    <property type="nucleotide sequence ID" value="NZ_JBBKZU010000008.1"/>
</dbReference>
<comment type="caution">
    <text evidence="10">The sequence shown here is derived from an EMBL/GenBank/DDBJ whole genome shotgun (WGS) entry which is preliminary data.</text>
</comment>
<evidence type="ECO:0000313" key="10">
    <source>
        <dbReference type="EMBL" id="MEJ8813221.1"/>
    </source>
</evidence>
<feature type="domain" description="Response regulatory" evidence="8">
    <location>
        <begin position="8"/>
        <end position="121"/>
    </location>
</feature>
<evidence type="ECO:0000256" key="1">
    <source>
        <dbReference type="ARBA" id="ARBA00022553"/>
    </source>
</evidence>
<keyword evidence="11" id="KW-1185">Reference proteome</keyword>
<keyword evidence="1 6" id="KW-0597">Phosphoprotein</keyword>
<gene>
    <name evidence="10" type="ORF">WKW77_19195</name>
</gene>
<dbReference type="PANTHER" id="PTHR48111">
    <property type="entry name" value="REGULATOR OF RPOS"/>
    <property type="match status" value="1"/>
</dbReference>
<dbReference type="Gene3D" id="3.40.50.2300">
    <property type="match status" value="1"/>
</dbReference>
<dbReference type="InterPro" id="IPR039420">
    <property type="entry name" value="WalR-like"/>
</dbReference>
<dbReference type="Pfam" id="PF00072">
    <property type="entry name" value="Response_reg"/>
    <property type="match status" value="1"/>
</dbReference>
<sequence>MNTVAAQHLAILDDETEITRMLAVYLTAQGYRVSALHSGSELMDLMRRDAPALLLLDLGLPGEDGFAIARAVREHWHCGLIIVTGRGDAIDKVVGLEVGADDYVTKPFDLRELLARIKAVLRRVAPVSPVATPIAAPAPARDGELLRFADWELDLAARRLLDPGGIEVTLTTGEFELLTVLANHPNRVLTRDFLLESTRGREAGPFDRTIDVQIGRLRRKLEADPANPQIIKSVRGAGYILVPKVEAG</sequence>
<dbReference type="PROSITE" id="PS51755">
    <property type="entry name" value="OMPR_PHOB"/>
    <property type="match status" value="1"/>
</dbReference>
<keyword evidence="5" id="KW-0804">Transcription</keyword>
<feature type="domain" description="OmpR/PhoB-type" evidence="9">
    <location>
        <begin position="143"/>
        <end position="243"/>
    </location>
</feature>
<dbReference type="Gene3D" id="6.10.250.690">
    <property type="match status" value="1"/>
</dbReference>
<dbReference type="EMBL" id="JBBKZU010000008">
    <property type="protein sequence ID" value="MEJ8813221.1"/>
    <property type="molecule type" value="Genomic_DNA"/>
</dbReference>
<organism evidence="10 11">
    <name type="scientific">Variovorax ureilyticus</name>
    <dbReference type="NCBI Taxonomy" id="1836198"/>
    <lineage>
        <taxon>Bacteria</taxon>
        <taxon>Pseudomonadati</taxon>
        <taxon>Pseudomonadota</taxon>
        <taxon>Betaproteobacteria</taxon>
        <taxon>Burkholderiales</taxon>
        <taxon>Comamonadaceae</taxon>
        <taxon>Variovorax</taxon>
    </lineage>
</organism>
<name>A0ABU8VIC1_9BURK</name>
<feature type="DNA-binding region" description="OmpR/PhoB-type" evidence="7">
    <location>
        <begin position="143"/>
        <end position="243"/>
    </location>
</feature>
<feature type="modified residue" description="4-aspartylphosphate" evidence="6">
    <location>
        <position position="57"/>
    </location>
</feature>
<keyword evidence="2" id="KW-0902">Two-component regulatory system</keyword>
<dbReference type="InterPro" id="IPR011006">
    <property type="entry name" value="CheY-like_superfamily"/>
</dbReference>
<dbReference type="PROSITE" id="PS50110">
    <property type="entry name" value="RESPONSE_REGULATORY"/>
    <property type="match status" value="1"/>
</dbReference>
<evidence type="ECO:0000256" key="2">
    <source>
        <dbReference type="ARBA" id="ARBA00023012"/>
    </source>
</evidence>
<dbReference type="InterPro" id="IPR036388">
    <property type="entry name" value="WH-like_DNA-bd_sf"/>
</dbReference>
<dbReference type="PANTHER" id="PTHR48111:SF4">
    <property type="entry name" value="DNA-BINDING DUAL TRANSCRIPTIONAL REGULATOR OMPR"/>
    <property type="match status" value="1"/>
</dbReference>
<evidence type="ECO:0000259" key="9">
    <source>
        <dbReference type="PROSITE" id="PS51755"/>
    </source>
</evidence>
<protein>
    <submittedName>
        <fullName evidence="10">Response regulator transcription factor</fullName>
    </submittedName>
</protein>
<keyword evidence="3" id="KW-0805">Transcription regulation</keyword>
<dbReference type="Proteomes" id="UP001365846">
    <property type="component" value="Unassembled WGS sequence"/>
</dbReference>
<dbReference type="SMART" id="SM00448">
    <property type="entry name" value="REC"/>
    <property type="match status" value="1"/>
</dbReference>
<evidence type="ECO:0000256" key="7">
    <source>
        <dbReference type="PROSITE-ProRule" id="PRU01091"/>
    </source>
</evidence>
<evidence type="ECO:0000256" key="4">
    <source>
        <dbReference type="ARBA" id="ARBA00023125"/>
    </source>
</evidence>